<keyword evidence="1" id="KW-0489">Methyltransferase</keyword>
<evidence type="ECO:0000256" key="3">
    <source>
        <dbReference type="ARBA" id="ARBA00022691"/>
    </source>
</evidence>
<reference evidence="7" key="1">
    <citation type="journal article" date="2021" name="PeerJ">
        <title>Extensive microbial diversity within the chicken gut microbiome revealed by metagenomics and culture.</title>
        <authorList>
            <person name="Gilroy R."/>
            <person name="Ravi A."/>
            <person name="Getino M."/>
            <person name="Pursley I."/>
            <person name="Horton D.L."/>
            <person name="Alikhan N.F."/>
            <person name="Baker D."/>
            <person name="Gharbi K."/>
            <person name="Hall N."/>
            <person name="Watson M."/>
            <person name="Adriaenssens E.M."/>
            <person name="Foster-Nyarko E."/>
            <person name="Jarju S."/>
            <person name="Secka A."/>
            <person name="Antonio M."/>
            <person name="Oren A."/>
            <person name="Chaudhuri R.R."/>
            <person name="La Ragione R."/>
            <person name="Hildebrand F."/>
            <person name="Pallen M.J."/>
        </authorList>
    </citation>
    <scope>NUCLEOTIDE SEQUENCE</scope>
    <source>
        <strain evidence="7">ChiW19-6364</strain>
    </source>
</reference>
<evidence type="ECO:0000256" key="2">
    <source>
        <dbReference type="ARBA" id="ARBA00022679"/>
    </source>
</evidence>
<gene>
    <name evidence="7" type="ORF">H9913_03555</name>
</gene>
<feature type="domain" description="Type III restriction/modification enzyme methylation subunit" evidence="6">
    <location>
        <begin position="37"/>
        <end position="90"/>
    </location>
</feature>
<dbReference type="Pfam" id="PF12564">
    <property type="entry name" value="TypeIII_RM_meth"/>
    <property type="match status" value="1"/>
</dbReference>
<dbReference type="InterPro" id="IPR001091">
    <property type="entry name" value="RM_Methyltransferase"/>
</dbReference>
<proteinExistence type="predicted"/>
<dbReference type="GO" id="GO:0008170">
    <property type="term" value="F:N-methyltransferase activity"/>
    <property type="evidence" value="ECO:0007669"/>
    <property type="project" value="InterPro"/>
</dbReference>
<comment type="caution">
    <text evidence="7">The sequence shown here is derived from an EMBL/GenBank/DDBJ whole genome shotgun (WGS) entry which is preliminary data.</text>
</comment>
<dbReference type="SUPFAM" id="SSF53335">
    <property type="entry name" value="S-adenosyl-L-methionine-dependent methyltransferases"/>
    <property type="match status" value="1"/>
</dbReference>
<keyword evidence="2" id="KW-0808">Transferase</keyword>
<feature type="domain" description="DNA methylase N-4/N-6" evidence="5">
    <location>
        <begin position="195"/>
        <end position="551"/>
    </location>
</feature>
<evidence type="ECO:0000256" key="4">
    <source>
        <dbReference type="ARBA" id="ARBA00022747"/>
    </source>
</evidence>
<dbReference type="GO" id="GO:0009307">
    <property type="term" value="P:DNA restriction-modification system"/>
    <property type="evidence" value="ECO:0007669"/>
    <property type="project" value="UniProtKB-KW"/>
</dbReference>
<dbReference type="PIRSF" id="PIRSF015855">
    <property type="entry name" value="TypeIII_Mtase_mKpnI"/>
    <property type="match status" value="1"/>
</dbReference>
<protein>
    <submittedName>
        <fullName evidence="7">Site-specific DNA-methyltransferase</fullName>
    </submittedName>
</protein>
<accession>A0A9D2U4M2</accession>
<evidence type="ECO:0000259" key="6">
    <source>
        <dbReference type="Pfam" id="PF12564"/>
    </source>
</evidence>
<dbReference type="Pfam" id="PF01555">
    <property type="entry name" value="N6_N4_Mtase"/>
    <property type="match status" value="1"/>
</dbReference>
<dbReference type="GO" id="GO:0032259">
    <property type="term" value="P:methylation"/>
    <property type="evidence" value="ECO:0007669"/>
    <property type="project" value="UniProtKB-KW"/>
</dbReference>
<dbReference type="InterPro" id="IPR002941">
    <property type="entry name" value="DNA_methylase_N4/N6"/>
</dbReference>
<evidence type="ECO:0000259" key="5">
    <source>
        <dbReference type="Pfam" id="PF01555"/>
    </source>
</evidence>
<dbReference type="InterPro" id="IPR029063">
    <property type="entry name" value="SAM-dependent_MTases_sf"/>
</dbReference>
<dbReference type="AlphaFoldDB" id="A0A9D2U4M2"/>
<evidence type="ECO:0000256" key="1">
    <source>
        <dbReference type="ARBA" id="ARBA00022603"/>
    </source>
</evidence>
<evidence type="ECO:0000313" key="8">
    <source>
        <dbReference type="Proteomes" id="UP000823850"/>
    </source>
</evidence>
<organism evidence="7 8">
    <name type="scientific">Candidatus Blautia stercoripullorum</name>
    <dbReference type="NCBI Taxonomy" id="2838502"/>
    <lineage>
        <taxon>Bacteria</taxon>
        <taxon>Bacillati</taxon>
        <taxon>Bacillota</taxon>
        <taxon>Clostridia</taxon>
        <taxon>Lachnospirales</taxon>
        <taxon>Lachnospiraceae</taxon>
        <taxon>Blautia</taxon>
    </lineage>
</organism>
<dbReference type="InterPro" id="IPR002295">
    <property type="entry name" value="N4/N6-MTase_EcoPI_Mod-like"/>
</dbReference>
<dbReference type="EMBL" id="DWUX01000066">
    <property type="protein sequence ID" value="HJD39079.1"/>
    <property type="molecule type" value="Genomic_DNA"/>
</dbReference>
<keyword evidence="4" id="KW-0680">Restriction system</keyword>
<reference evidence="7" key="2">
    <citation type="submission" date="2021-04" db="EMBL/GenBank/DDBJ databases">
        <authorList>
            <person name="Gilroy R."/>
        </authorList>
    </citation>
    <scope>NUCLEOTIDE SEQUENCE</scope>
    <source>
        <strain evidence="7">ChiW19-6364</strain>
    </source>
</reference>
<sequence length="682" mass="78134">MNNLDTLYDILRKDPELVNKEGELLKNAVYEKAMKMDAGLLRLLYSEKFTRDMFFTDVDGIAVFDKVKFGWLLDSKDFLPDSYTMFRNQIMLTDGNRNSIKGNNEVVLSFPYKDCLLEMDSTKETEARREVFYNEVLMKSEIDTLLEPKCLANIRKISEEGEEEVSEFGDQDNLIIKGNNLLAMYSLLPRFREGIKCMYWDILYNREKDYVPYNDSFKHSSWLTMMKNRLTVARELLKPEGAIFLQCDDTEMAYLKVLCDEIFKRENYVNTISVTMKNAAGASGGGEDKRFKKNIEYILIYAKDSDCLEPFSSVFDYVEIGDLIRAYKEENRSWKYTTVLVDAGKGEYVGSTVDGDGNEIQVFRRIGPVYKSVSRIAKEEGIAEEEVYAKYGRQVFRTTNSQSSIRTRIMDYRKEKGIEEDLLSIQYVPKTGQHKGRVYEQFYKGAPCNLLVWLKDSSEEIDGKLYKKVIQGTLWDFAGETKNLTKEGKVKLENGKKPEKLVGKILGCCMKKGDIVLDAYLGSGTTAAAAHKKGLQYIGLEQLDRHIELTKTRLRNVIAGDPSGISAEEGWKGGGSYIYCELADNSQKLITKIQNCEESELQSVYTELQESEFISYQADVDALKNHAHEFEKLGEGDKRKFLMSIIDKNTLYINYEDMKDAGYGIDEKTKAFNDSFYRKGEG</sequence>
<dbReference type="Gene3D" id="3.40.50.150">
    <property type="entry name" value="Vaccinia Virus protein VP39"/>
    <property type="match status" value="1"/>
</dbReference>
<dbReference type="GO" id="GO:0003677">
    <property type="term" value="F:DNA binding"/>
    <property type="evidence" value="ECO:0007669"/>
    <property type="project" value="InterPro"/>
</dbReference>
<dbReference type="PRINTS" id="PR00508">
    <property type="entry name" value="S21N4MTFRASE"/>
</dbReference>
<evidence type="ECO:0000313" key="7">
    <source>
        <dbReference type="EMBL" id="HJD39079.1"/>
    </source>
</evidence>
<name>A0A9D2U4M2_9FIRM</name>
<dbReference type="InterPro" id="IPR022221">
    <property type="entry name" value="TypeIII_RM_meth"/>
</dbReference>
<keyword evidence="3" id="KW-0949">S-adenosyl-L-methionine</keyword>
<dbReference type="Proteomes" id="UP000823850">
    <property type="component" value="Unassembled WGS sequence"/>
</dbReference>